<dbReference type="InterPro" id="IPR036388">
    <property type="entry name" value="WH-like_DNA-bd_sf"/>
</dbReference>
<dbReference type="CDD" id="cd06170">
    <property type="entry name" value="LuxR_C_like"/>
    <property type="match status" value="1"/>
</dbReference>
<dbReference type="InterPro" id="IPR016032">
    <property type="entry name" value="Sig_transdc_resp-reg_C-effctor"/>
</dbReference>
<dbReference type="PRINTS" id="PR00038">
    <property type="entry name" value="HTHLUXR"/>
</dbReference>
<dbReference type="SUPFAM" id="SSF46894">
    <property type="entry name" value="C-terminal effector domain of the bipartite response regulators"/>
    <property type="match status" value="1"/>
</dbReference>
<dbReference type="PANTHER" id="PTHR44688">
    <property type="entry name" value="DNA-BINDING TRANSCRIPTIONAL ACTIVATOR DEVR_DOSR"/>
    <property type="match status" value="1"/>
</dbReference>
<proteinExistence type="predicted"/>
<evidence type="ECO:0000256" key="2">
    <source>
        <dbReference type="ARBA" id="ARBA00023125"/>
    </source>
</evidence>
<evidence type="ECO:0000256" key="1">
    <source>
        <dbReference type="ARBA" id="ARBA00023015"/>
    </source>
</evidence>
<dbReference type="EMBL" id="AP011756">
    <property type="protein sequence ID" value="BAL56711.1"/>
    <property type="molecule type" value="Genomic_DNA"/>
</dbReference>
<protein>
    <submittedName>
        <fullName evidence="5">LuxR family transcriptional regulator</fullName>
    </submittedName>
</protein>
<organism evidence="5">
    <name type="scientific">uncultured prokaryote</name>
    <dbReference type="NCBI Taxonomy" id="198431"/>
    <lineage>
        <taxon>unclassified sequences</taxon>
        <taxon>environmental samples</taxon>
    </lineage>
</organism>
<dbReference type="GO" id="GO:0003677">
    <property type="term" value="F:DNA binding"/>
    <property type="evidence" value="ECO:0007669"/>
    <property type="project" value="UniProtKB-KW"/>
</dbReference>
<dbReference type="PANTHER" id="PTHR44688:SF16">
    <property type="entry name" value="DNA-BINDING TRANSCRIPTIONAL ACTIVATOR DEVR_DOSR"/>
    <property type="match status" value="1"/>
</dbReference>
<reference evidence="5" key="2">
    <citation type="journal article" date="2012" name="PLoS ONE">
        <title>A Deeply Branching Thermophilic Bacterium with an Ancient Acetyl-CoA Pathway Dominates a Subsurface Ecosystem.</title>
        <authorList>
            <person name="Takami H."/>
            <person name="Noguchi H."/>
            <person name="Takaki Y."/>
            <person name="Uchiyama I."/>
            <person name="Toyoda A."/>
            <person name="Nishi S."/>
            <person name="Chee G.-J."/>
            <person name="Arai W."/>
            <person name="Nunoura T."/>
            <person name="Itoh T."/>
            <person name="Hattori M."/>
            <person name="Takai K."/>
        </authorList>
    </citation>
    <scope>NUCLEOTIDE SEQUENCE</scope>
</reference>
<dbReference type="PROSITE" id="PS50043">
    <property type="entry name" value="HTH_LUXR_2"/>
    <property type="match status" value="1"/>
</dbReference>
<dbReference type="Pfam" id="PF00196">
    <property type="entry name" value="GerE"/>
    <property type="match status" value="1"/>
</dbReference>
<keyword evidence="2" id="KW-0238">DNA-binding</keyword>
<dbReference type="Gene3D" id="1.10.10.10">
    <property type="entry name" value="Winged helix-like DNA-binding domain superfamily/Winged helix DNA-binding domain"/>
    <property type="match status" value="1"/>
</dbReference>
<dbReference type="InterPro" id="IPR000792">
    <property type="entry name" value="Tscrpt_reg_LuxR_C"/>
</dbReference>
<dbReference type="SMART" id="SM00421">
    <property type="entry name" value="HTH_LUXR"/>
    <property type="match status" value="1"/>
</dbReference>
<reference evidence="5" key="1">
    <citation type="journal article" date="2005" name="Environ. Microbiol.">
        <title>Genetic and functional properties of uncultivated thermophilic crenarchaeotes from a subsurface gold mine as revealed by analysis of genome fragments.</title>
        <authorList>
            <person name="Nunoura T."/>
            <person name="Hirayama H."/>
            <person name="Takami H."/>
            <person name="Oida H."/>
            <person name="Nishi S."/>
            <person name="Shimamura S."/>
            <person name="Suzuki Y."/>
            <person name="Inagaki F."/>
            <person name="Takai K."/>
            <person name="Nealson K.H."/>
            <person name="Horikoshi K."/>
        </authorList>
    </citation>
    <scope>NUCLEOTIDE SEQUENCE</scope>
</reference>
<evidence type="ECO:0000313" key="5">
    <source>
        <dbReference type="EMBL" id="BAL56711.1"/>
    </source>
</evidence>
<gene>
    <name evidence="5" type="ORF">HGMM_F42E07C13</name>
</gene>
<feature type="domain" description="HTH luxR-type" evidence="4">
    <location>
        <begin position="4"/>
        <end position="69"/>
    </location>
</feature>
<evidence type="ECO:0000259" key="4">
    <source>
        <dbReference type="PROSITE" id="PS50043"/>
    </source>
</evidence>
<accession>H5SKM5</accession>
<dbReference type="GO" id="GO:0006355">
    <property type="term" value="P:regulation of DNA-templated transcription"/>
    <property type="evidence" value="ECO:0007669"/>
    <property type="project" value="InterPro"/>
</dbReference>
<evidence type="ECO:0000256" key="3">
    <source>
        <dbReference type="ARBA" id="ARBA00023163"/>
    </source>
</evidence>
<dbReference type="AlphaFoldDB" id="H5SKM5"/>
<keyword evidence="1" id="KW-0805">Transcription regulation</keyword>
<name>H5SKM5_9ZZZZ</name>
<keyword evidence="3" id="KW-0804">Transcription</keyword>
<sequence length="98" mass="10749">MRLRAAIARLLSARERQVAALVAGGRTNREIATELAISARTAETHVLNIFNKLGFRRRTEIAAWAVRQGLAEPGGAASPDPAPPTYFPGRGRLLYRLR</sequence>